<sequence>MMSFLGRNRRAKTLLLAVLLISAGLLFGSTSSHKNIKFPSLKVTNPANPFADADEDPNSPDELSPAEMKQQLGGGILPTSSPEDSENLKNLYLDSTHKGAISGGSTGNLPGDKKPEDEVPAPGAVDHKVKGDGSSTGPAHEDTNDDAHKAPASGDDNDERTIPLTPHQSPSEEALNKIKPEDVIKEWF</sequence>
<reference evidence="1" key="1">
    <citation type="submission" date="2023-04" db="EMBL/GenBank/DDBJ databases">
        <title>Ambrosiozyma monospora NBRC 10751.</title>
        <authorList>
            <person name="Ichikawa N."/>
            <person name="Sato H."/>
            <person name="Tonouchi N."/>
        </authorList>
    </citation>
    <scope>NUCLEOTIDE SEQUENCE</scope>
    <source>
        <strain evidence="1">NBRC 10751</strain>
    </source>
</reference>
<gene>
    <name evidence="1" type="ORF">Amon02_001272800</name>
</gene>
<proteinExistence type="predicted"/>
<organism evidence="1 2">
    <name type="scientific">Ambrosiozyma monospora</name>
    <name type="common">Yeast</name>
    <name type="synonym">Endomycopsis monosporus</name>
    <dbReference type="NCBI Taxonomy" id="43982"/>
    <lineage>
        <taxon>Eukaryota</taxon>
        <taxon>Fungi</taxon>
        <taxon>Dikarya</taxon>
        <taxon>Ascomycota</taxon>
        <taxon>Saccharomycotina</taxon>
        <taxon>Pichiomycetes</taxon>
        <taxon>Pichiales</taxon>
        <taxon>Pichiaceae</taxon>
        <taxon>Ambrosiozyma</taxon>
    </lineage>
</organism>
<protein>
    <submittedName>
        <fullName evidence="1">Unnamed protein product</fullName>
    </submittedName>
</protein>
<name>A0ACB5UBU3_AMBMO</name>
<evidence type="ECO:0000313" key="2">
    <source>
        <dbReference type="Proteomes" id="UP001165064"/>
    </source>
</evidence>
<accession>A0ACB5UBU3</accession>
<evidence type="ECO:0000313" key="1">
    <source>
        <dbReference type="EMBL" id="GMF06560.1"/>
    </source>
</evidence>
<dbReference type="Proteomes" id="UP001165064">
    <property type="component" value="Unassembled WGS sequence"/>
</dbReference>
<keyword evidence="2" id="KW-1185">Reference proteome</keyword>
<comment type="caution">
    <text evidence="1">The sequence shown here is derived from an EMBL/GenBank/DDBJ whole genome shotgun (WGS) entry which is preliminary data.</text>
</comment>
<dbReference type="EMBL" id="BSXS01015280">
    <property type="protein sequence ID" value="GMF06560.1"/>
    <property type="molecule type" value="Genomic_DNA"/>
</dbReference>